<organism evidence="1 2">
    <name type="scientific">Trifolium medium</name>
    <dbReference type="NCBI Taxonomy" id="97028"/>
    <lineage>
        <taxon>Eukaryota</taxon>
        <taxon>Viridiplantae</taxon>
        <taxon>Streptophyta</taxon>
        <taxon>Embryophyta</taxon>
        <taxon>Tracheophyta</taxon>
        <taxon>Spermatophyta</taxon>
        <taxon>Magnoliopsida</taxon>
        <taxon>eudicotyledons</taxon>
        <taxon>Gunneridae</taxon>
        <taxon>Pentapetalae</taxon>
        <taxon>rosids</taxon>
        <taxon>fabids</taxon>
        <taxon>Fabales</taxon>
        <taxon>Fabaceae</taxon>
        <taxon>Papilionoideae</taxon>
        <taxon>50 kb inversion clade</taxon>
        <taxon>NPAAA clade</taxon>
        <taxon>Hologalegina</taxon>
        <taxon>IRL clade</taxon>
        <taxon>Trifolieae</taxon>
        <taxon>Trifolium</taxon>
    </lineage>
</organism>
<name>A0A392U4V3_9FABA</name>
<protein>
    <submittedName>
        <fullName evidence="1">Uncharacterized protein</fullName>
    </submittedName>
</protein>
<sequence length="57" mass="6611">PPILKGKTYLVLLDFLPQILKGKTYLTTLYSVDSCVILPSWMWAYHMEDPLAIERVE</sequence>
<reference evidence="1 2" key="1">
    <citation type="journal article" date="2018" name="Front. Plant Sci.">
        <title>Red Clover (Trifolium pratense) and Zigzag Clover (T. medium) - A Picture of Genomic Similarities and Differences.</title>
        <authorList>
            <person name="Dluhosova J."/>
            <person name="Istvanek J."/>
            <person name="Nedelnik J."/>
            <person name="Repkova J."/>
        </authorList>
    </citation>
    <scope>NUCLEOTIDE SEQUENCE [LARGE SCALE GENOMIC DNA]</scope>
    <source>
        <strain evidence="2">cv. 10/8</strain>
        <tissue evidence="1">Leaf</tissue>
    </source>
</reference>
<keyword evidence="2" id="KW-1185">Reference proteome</keyword>
<feature type="non-terminal residue" evidence="1">
    <location>
        <position position="1"/>
    </location>
</feature>
<evidence type="ECO:0000313" key="2">
    <source>
        <dbReference type="Proteomes" id="UP000265520"/>
    </source>
</evidence>
<comment type="caution">
    <text evidence="1">The sequence shown here is derived from an EMBL/GenBank/DDBJ whole genome shotgun (WGS) entry which is preliminary data.</text>
</comment>
<evidence type="ECO:0000313" key="1">
    <source>
        <dbReference type="EMBL" id="MCI67416.1"/>
    </source>
</evidence>
<dbReference type="AlphaFoldDB" id="A0A392U4V3"/>
<dbReference type="Proteomes" id="UP000265520">
    <property type="component" value="Unassembled WGS sequence"/>
</dbReference>
<dbReference type="EMBL" id="LXQA010716635">
    <property type="protein sequence ID" value="MCI67416.1"/>
    <property type="molecule type" value="Genomic_DNA"/>
</dbReference>
<proteinExistence type="predicted"/>
<accession>A0A392U4V3</accession>